<dbReference type="Proteomes" id="UP000242254">
    <property type="component" value="Unassembled WGS sequence"/>
</dbReference>
<feature type="region of interest" description="Disordered" evidence="1">
    <location>
        <begin position="314"/>
        <end position="363"/>
    </location>
</feature>
<dbReference type="EMBL" id="KZ303856">
    <property type="protein sequence ID" value="PHZ10057.1"/>
    <property type="molecule type" value="Genomic_DNA"/>
</dbReference>
<evidence type="ECO:0000313" key="2">
    <source>
        <dbReference type="EMBL" id="PHZ10057.1"/>
    </source>
</evidence>
<feature type="region of interest" description="Disordered" evidence="1">
    <location>
        <begin position="80"/>
        <end position="149"/>
    </location>
</feature>
<feature type="compositionally biased region" description="Polar residues" evidence="1">
    <location>
        <begin position="80"/>
        <end position="99"/>
    </location>
</feature>
<dbReference type="RefSeq" id="XP_023463765.1">
    <property type="nucleotide sequence ID" value="XM_023615231.1"/>
</dbReference>
<accession>A0A2G4SMP8</accession>
<evidence type="ECO:0000256" key="1">
    <source>
        <dbReference type="SAM" id="MobiDB-lite"/>
    </source>
</evidence>
<dbReference type="GeneID" id="35446219"/>
<feature type="compositionally biased region" description="Polar residues" evidence="1">
    <location>
        <begin position="172"/>
        <end position="185"/>
    </location>
</feature>
<feature type="compositionally biased region" description="Basic residues" evidence="1">
    <location>
        <begin position="331"/>
        <end position="341"/>
    </location>
</feature>
<evidence type="ECO:0000313" key="3">
    <source>
        <dbReference type="Proteomes" id="UP000242254"/>
    </source>
</evidence>
<protein>
    <submittedName>
        <fullName evidence="2">Uncharacterized protein</fullName>
    </submittedName>
</protein>
<proteinExistence type="predicted"/>
<dbReference type="AlphaFoldDB" id="A0A2G4SMP8"/>
<feature type="compositionally biased region" description="Basic and acidic residues" evidence="1">
    <location>
        <begin position="315"/>
        <end position="330"/>
    </location>
</feature>
<sequence>MADEPLFRKYHLTKNSSVKSDTSSSSRKFRWSSCFSFVTNKLKRYSKLNTSPSFEVLHVLNDDQKEFSAEDSAKLTTMTASSSFTSHNDISSSQWKEPTSSLLPPPRQPKPKRQSIQIPTSNKDRIPLIDPTLTPKVKPKSTKGQPTLLRLSLDAECLQSPTQSIKDDDNESVSTGYSGSTSNHPTPFRSGTLGATKPSSDLVIPPLPSKPTNSSLDSWLTATEKPLDSCISVSAMSQPEEEIDLIDESKRLSLKERRRRKSPLTLPGAEQLTLAIKETKINENEDHTWRHQLVEQSVIYSFRDKYRQEAMLSLEGKRQQEEEKSLDNSKNKKISSKSRRSSHIDQPSELTQKERSQERSEGLEIICEDEIPKIVSRAMIQIPETPPHHQQFTPSLISVPSTPNSIDSSMIDHEEYLVQQHALAVCLSSD</sequence>
<gene>
    <name evidence="2" type="ORF">RHIMIDRAFT_42158</name>
</gene>
<keyword evidence="3" id="KW-1185">Reference proteome</keyword>
<feature type="region of interest" description="Disordered" evidence="1">
    <location>
        <begin position="161"/>
        <end position="197"/>
    </location>
</feature>
<organism evidence="2 3">
    <name type="scientific">Rhizopus microsporus ATCC 52813</name>
    <dbReference type="NCBI Taxonomy" id="1340429"/>
    <lineage>
        <taxon>Eukaryota</taxon>
        <taxon>Fungi</taxon>
        <taxon>Fungi incertae sedis</taxon>
        <taxon>Mucoromycota</taxon>
        <taxon>Mucoromycotina</taxon>
        <taxon>Mucoromycetes</taxon>
        <taxon>Mucorales</taxon>
        <taxon>Mucorineae</taxon>
        <taxon>Rhizopodaceae</taxon>
        <taxon>Rhizopus</taxon>
    </lineage>
</organism>
<name>A0A2G4SMP8_RHIZD</name>
<feature type="compositionally biased region" description="Basic and acidic residues" evidence="1">
    <location>
        <begin position="351"/>
        <end position="362"/>
    </location>
</feature>
<reference evidence="2 3" key="1">
    <citation type="journal article" date="2016" name="Proc. Natl. Acad. Sci. U.S.A.">
        <title>Lipid metabolic changes in an early divergent fungus govern the establishment of a mutualistic symbiosis with endobacteria.</title>
        <authorList>
            <person name="Lastovetsky O.A."/>
            <person name="Gaspar M.L."/>
            <person name="Mondo S.J."/>
            <person name="LaButti K.M."/>
            <person name="Sandor L."/>
            <person name="Grigoriev I.V."/>
            <person name="Henry S.A."/>
            <person name="Pawlowska T.E."/>
        </authorList>
    </citation>
    <scope>NUCLEOTIDE SEQUENCE [LARGE SCALE GENOMIC DNA]</scope>
    <source>
        <strain evidence="2 3">ATCC 52813</strain>
    </source>
</reference>